<dbReference type="FunFam" id="3.10.20.30:FF:000001">
    <property type="entry name" value="Ribosome-binding ATPase YchF"/>
    <property type="match status" value="1"/>
</dbReference>
<dbReference type="Gene3D" id="3.40.50.300">
    <property type="entry name" value="P-loop containing nucleotide triphosphate hydrolases"/>
    <property type="match status" value="1"/>
</dbReference>
<dbReference type="PANTHER" id="PTHR23305">
    <property type="entry name" value="OBG GTPASE FAMILY"/>
    <property type="match status" value="1"/>
</dbReference>
<dbReference type="InterPro" id="IPR031167">
    <property type="entry name" value="G_OBG"/>
</dbReference>
<comment type="similarity">
    <text evidence="6">Belongs to the TRAFAC class OBG-HflX-like GTPase superfamily. OBG GTPase family. YchF/OLA1 subfamily.</text>
</comment>
<dbReference type="SUPFAM" id="SSF52540">
    <property type="entry name" value="P-loop containing nucleoside triphosphate hydrolases"/>
    <property type="match status" value="1"/>
</dbReference>
<dbReference type="InterPro" id="IPR027417">
    <property type="entry name" value="P-loop_NTPase"/>
</dbReference>
<feature type="binding site" evidence="6">
    <location>
        <begin position="87"/>
        <end position="92"/>
    </location>
    <ligand>
        <name>ATP</name>
        <dbReference type="ChEBI" id="CHEBI:30616"/>
    </ligand>
</feature>
<evidence type="ECO:0000259" key="8">
    <source>
        <dbReference type="PROSITE" id="PS51880"/>
    </source>
</evidence>
<sequence>MKSEWSVPFCPLCTGQLAMAGDESGWQSDPQSSRVFASFRVVSTNRLGIAITVAVAKTAGSRRPVYHFLSPILSGNSMEAGIVGLPNVGKSTLFNALTSSVAAQSANYPFCTIEPNEGIVSVPDARLHRITDFIKPQKVIPSALKLVDIAGIVKGAAEGEGLGNKFLSHIRQVDAIMQVVRCFEDPDVIHVSGQVNPIADIDTIETELVLADMQTLENALGKAQRTARSGDKEAKLRVAAIEKCNAHLESEQPLRTLELPEAEQVAISSYGLMTAKPILYIANVDENDLNGEHELVGKVREHAAKTGASVACVCAKLESEIAELDEEDRAEMLADVGLEEPSLNIIAREAYRTLGLQSFFTAGETEVRAWPVRIGATAPQAAGVIHSDFERGFIRAEIYQLPELEEYKTEKDIRQAGKLRVEGKSYVMQDGDICHFLFNV</sequence>
<evidence type="ECO:0000259" key="7">
    <source>
        <dbReference type="PROSITE" id="PS51710"/>
    </source>
</evidence>
<feature type="domain" description="OBG-type G" evidence="7">
    <location>
        <begin position="78"/>
        <end position="333"/>
    </location>
</feature>
<reference evidence="9" key="2">
    <citation type="journal article" date="2013" name="Mar. Genomics">
        <title>Expression of sulfatases in Rhodopirellula baltica and the diversity of sulfatases in the genus Rhodopirellula.</title>
        <authorList>
            <person name="Wegner C.E."/>
            <person name="Richter-Heitmann T."/>
            <person name="Klindworth A."/>
            <person name="Klockow C."/>
            <person name="Richter M."/>
            <person name="Achstetter T."/>
            <person name="Glockner F.O."/>
            <person name="Harder J."/>
        </authorList>
    </citation>
    <scope>NUCLEOTIDE SEQUENCE [LARGE SCALE GENOMIC DNA]</scope>
    <source>
        <strain evidence="9">6C</strain>
    </source>
</reference>
<dbReference type="InterPro" id="IPR041706">
    <property type="entry name" value="YchF_N"/>
</dbReference>
<dbReference type="AlphaFoldDB" id="M2AVS4"/>
<evidence type="ECO:0000313" key="9">
    <source>
        <dbReference type="EMBL" id="EMB14089.1"/>
    </source>
</evidence>
<keyword evidence="3 6" id="KW-0547">Nucleotide-binding</keyword>
<dbReference type="InterPro" id="IPR013029">
    <property type="entry name" value="YchF_C"/>
</dbReference>
<keyword evidence="4 6" id="KW-0067">ATP-binding</keyword>
<keyword evidence="5" id="KW-0460">Magnesium</keyword>
<reference evidence="9" key="1">
    <citation type="submission" date="2012-11" db="EMBL/GenBank/DDBJ databases">
        <title>Permanent draft genomes of Rhodopirellula europaea strain SH398 and 6C.</title>
        <authorList>
            <person name="Richter M."/>
            <person name="Richter-Heitmann T."/>
            <person name="Frank C."/>
            <person name="Harder J."/>
            <person name="Glockner F.O."/>
        </authorList>
    </citation>
    <scope>NUCLEOTIDE SEQUENCE</scope>
    <source>
        <strain evidence="9">6C</strain>
    </source>
</reference>
<dbReference type="GO" id="GO:0005525">
    <property type="term" value="F:GTP binding"/>
    <property type="evidence" value="ECO:0007669"/>
    <property type="project" value="InterPro"/>
</dbReference>
<dbReference type="CDD" id="cd04867">
    <property type="entry name" value="TGS_YchF_OLA1"/>
    <property type="match status" value="1"/>
</dbReference>
<dbReference type="GO" id="GO:0016887">
    <property type="term" value="F:ATP hydrolysis activity"/>
    <property type="evidence" value="ECO:0007669"/>
    <property type="project" value="UniProtKB-UniRule"/>
</dbReference>
<comment type="function">
    <text evidence="6">ATPase that binds to both the 70S ribosome and the 50S ribosomal subunit in a nucleotide-independent manner.</text>
</comment>
<dbReference type="GO" id="GO:0046872">
    <property type="term" value="F:metal ion binding"/>
    <property type="evidence" value="ECO:0007669"/>
    <property type="project" value="UniProtKB-KW"/>
</dbReference>
<dbReference type="InterPro" id="IPR023192">
    <property type="entry name" value="TGS-like_dom_sf"/>
</dbReference>
<evidence type="ECO:0000256" key="3">
    <source>
        <dbReference type="ARBA" id="ARBA00022741"/>
    </source>
</evidence>
<dbReference type="PANTHER" id="PTHR23305:SF18">
    <property type="entry name" value="OBG-TYPE G DOMAIN-CONTAINING PROTEIN"/>
    <property type="match status" value="1"/>
</dbReference>
<evidence type="ECO:0000256" key="6">
    <source>
        <dbReference type="HAMAP-Rule" id="MF_00944"/>
    </source>
</evidence>
<dbReference type="InterPro" id="IPR004396">
    <property type="entry name" value="ATPase_YchF/OLA1"/>
</dbReference>
<organism evidence="9 10">
    <name type="scientific">Rhodopirellula europaea 6C</name>
    <dbReference type="NCBI Taxonomy" id="1263867"/>
    <lineage>
        <taxon>Bacteria</taxon>
        <taxon>Pseudomonadati</taxon>
        <taxon>Planctomycetota</taxon>
        <taxon>Planctomycetia</taxon>
        <taxon>Pirellulales</taxon>
        <taxon>Pirellulaceae</taxon>
        <taxon>Rhodopirellula</taxon>
    </lineage>
</organism>
<dbReference type="InterPro" id="IPR012676">
    <property type="entry name" value="TGS-like"/>
</dbReference>
<gene>
    <name evidence="6" type="primary">ychF</name>
    <name evidence="9" type="ORF">RE6C_05173</name>
</gene>
<feature type="domain" description="TGS" evidence="8">
    <location>
        <begin position="355"/>
        <end position="438"/>
    </location>
</feature>
<evidence type="ECO:0000313" key="10">
    <source>
        <dbReference type="Proteomes" id="UP000011529"/>
    </source>
</evidence>
<dbReference type="PATRIC" id="fig|1263867.3.peg.5541"/>
<keyword evidence="10" id="KW-1185">Reference proteome</keyword>
<dbReference type="PROSITE" id="PS51710">
    <property type="entry name" value="G_OBG"/>
    <property type="match status" value="1"/>
</dbReference>
<evidence type="ECO:0000256" key="2">
    <source>
        <dbReference type="ARBA" id="ARBA00022723"/>
    </source>
</evidence>
<dbReference type="NCBIfam" id="TIGR00092">
    <property type="entry name" value="redox-regulated ATPase YchF"/>
    <property type="match status" value="1"/>
</dbReference>
<evidence type="ECO:0000256" key="1">
    <source>
        <dbReference type="ARBA" id="ARBA00001946"/>
    </source>
</evidence>
<comment type="cofactor">
    <cofactor evidence="1">
        <name>Mg(2+)</name>
        <dbReference type="ChEBI" id="CHEBI:18420"/>
    </cofactor>
</comment>
<dbReference type="Gene3D" id="1.10.150.300">
    <property type="entry name" value="TGS-like domain"/>
    <property type="match status" value="1"/>
</dbReference>
<dbReference type="HAMAP" id="MF_00944">
    <property type="entry name" value="YchF_OLA1_ATPase"/>
    <property type="match status" value="1"/>
</dbReference>
<evidence type="ECO:0000256" key="4">
    <source>
        <dbReference type="ARBA" id="ARBA00022840"/>
    </source>
</evidence>
<dbReference type="GO" id="GO:0043023">
    <property type="term" value="F:ribosomal large subunit binding"/>
    <property type="evidence" value="ECO:0007669"/>
    <property type="project" value="UniProtKB-UniRule"/>
</dbReference>
<dbReference type="Pfam" id="PF01926">
    <property type="entry name" value="MMR_HSR1"/>
    <property type="match status" value="1"/>
</dbReference>
<dbReference type="GO" id="GO:0005524">
    <property type="term" value="F:ATP binding"/>
    <property type="evidence" value="ECO:0007669"/>
    <property type="project" value="UniProtKB-UniRule"/>
</dbReference>
<name>M2AVS4_9BACT</name>
<accession>M2AVS4</accession>
<keyword evidence="2" id="KW-0479">Metal-binding</keyword>
<dbReference type="GO" id="GO:0005737">
    <property type="term" value="C:cytoplasm"/>
    <property type="evidence" value="ECO:0007669"/>
    <property type="project" value="TreeGrafter"/>
</dbReference>
<evidence type="ECO:0000256" key="5">
    <source>
        <dbReference type="ARBA" id="ARBA00022842"/>
    </source>
</evidence>
<dbReference type="InterPro" id="IPR012675">
    <property type="entry name" value="Beta-grasp_dom_sf"/>
</dbReference>
<dbReference type="Pfam" id="PF06071">
    <property type="entry name" value="YchF-GTPase_C"/>
    <property type="match status" value="1"/>
</dbReference>
<dbReference type="FunFam" id="1.10.150.300:FF:000001">
    <property type="entry name" value="Ribosome-binding ATPase YchF"/>
    <property type="match status" value="1"/>
</dbReference>
<protein>
    <recommendedName>
        <fullName evidence="6">Ribosome-binding ATPase YchF</fullName>
    </recommendedName>
</protein>
<dbReference type="PRINTS" id="PR00326">
    <property type="entry name" value="GTP1OBG"/>
</dbReference>
<dbReference type="InterPro" id="IPR004095">
    <property type="entry name" value="TGS"/>
</dbReference>
<dbReference type="Gene3D" id="3.10.20.30">
    <property type="match status" value="1"/>
</dbReference>
<dbReference type="EMBL" id="ANMO01000232">
    <property type="protein sequence ID" value="EMB14089.1"/>
    <property type="molecule type" value="Genomic_DNA"/>
</dbReference>
<dbReference type="InterPro" id="IPR006073">
    <property type="entry name" value="GTP-bd"/>
</dbReference>
<comment type="caution">
    <text evidence="9">The sequence shown here is derived from an EMBL/GenBank/DDBJ whole genome shotgun (WGS) entry which is preliminary data.</text>
</comment>
<dbReference type="Proteomes" id="UP000011529">
    <property type="component" value="Unassembled WGS sequence"/>
</dbReference>
<dbReference type="SUPFAM" id="SSF81271">
    <property type="entry name" value="TGS-like"/>
    <property type="match status" value="1"/>
</dbReference>
<proteinExistence type="inferred from homology"/>
<dbReference type="CDD" id="cd01900">
    <property type="entry name" value="YchF"/>
    <property type="match status" value="1"/>
</dbReference>
<dbReference type="PROSITE" id="PS51880">
    <property type="entry name" value="TGS"/>
    <property type="match status" value="1"/>
</dbReference>